<dbReference type="EMBL" id="BAAADM010000054">
    <property type="protein sequence ID" value="GAA0442590.1"/>
    <property type="molecule type" value="Genomic_DNA"/>
</dbReference>
<comment type="subcellular location">
    <subcellularLocation>
        <location evidence="1">Cell membrane</location>
        <topology evidence="1">Multi-pass membrane protein</topology>
    </subcellularLocation>
</comment>
<comment type="caution">
    <text evidence="10">The sequence shown here is derived from an EMBL/GenBank/DDBJ whole genome shotgun (WGS) entry which is preliminary data.</text>
</comment>
<feature type="transmembrane region" description="Helical" evidence="8">
    <location>
        <begin position="360"/>
        <end position="389"/>
    </location>
</feature>
<dbReference type="PRINTS" id="PR00758">
    <property type="entry name" value="ARSENICPUMP"/>
</dbReference>
<feature type="transmembrane region" description="Helical" evidence="8">
    <location>
        <begin position="132"/>
        <end position="152"/>
    </location>
</feature>
<reference evidence="11" key="1">
    <citation type="journal article" date="2019" name="Int. J. Syst. Evol. Microbiol.">
        <title>The Global Catalogue of Microorganisms (GCM) 10K type strain sequencing project: providing services to taxonomists for standard genome sequencing and annotation.</title>
        <authorList>
            <consortium name="The Broad Institute Genomics Platform"/>
            <consortium name="The Broad Institute Genome Sequencing Center for Infectious Disease"/>
            <person name="Wu L."/>
            <person name="Ma J."/>
        </authorList>
    </citation>
    <scope>NUCLEOTIDE SEQUENCE [LARGE SCALE GENOMIC DNA]</scope>
    <source>
        <strain evidence="11">JCM 12149</strain>
    </source>
</reference>
<dbReference type="PANTHER" id="PTHR43568:SF1">
    <property type="entry name" value="P PROTEIN"/>
    <property type="match status" value="1"/>
</dbReference>
<evidence type="ECO:0000256" key="4">
    <source>
        <dbReference type="ARBA" id="ARBA00022475"/>
    </source>
</evidence>
<accession>A0ABP3J5B9</accession>
<protein>
    <submittedName>
        <fullName evidence="10">ArsB/NhaD family transporter</fullName>
    </submittedName>
</protein>
<gene>
    <name evidence="10" type="ORF">GCM10008983_19590</name>
</gene>
<feature type="transmembrane region" description="Helical" evidence="8">
    <location>
        <begin position="172"/>
        <end position="195"/>
    </location>
</feature>
<feature type="transmembrane region" description="Helical" evidence="8">
    <location>
        <begin position="56"/>
        <end position="79"/>
    </location>
</feature>
<dbReference type="InterPro" id="IPR004680">
    <property type="entry name" value="Cit_transptr-like_dom"/>
</dbReference>
<dbReference type="InterPro" id="IPR051475">
    <property type="entry name" value="Diverse_Ion_Transporter"/>
</dbReference>
<name>A0ABP3J5B9_9BACI</name>
<keyword evidence="5 8" id="KW-0812">Transmembrane</keyword>
<feature type="transmembrane region" description="Helical" evidence="8">
    <location>
        <begin position="242"/>
        <end position="263"/>
    </location>
</feature>
<evidence type="ECO:0000256" key="5">
    <source>
        <dbReference type="ARBA" id="ARBA00022692"/>
    </source>
</evidence>
<organism evidence="10 11">
    <name type="scientific">Lentibacillus halophilus</name>
    <dbReference type="NCBI Taxonomy" id="295065"/>
    <lineage>
        <taxon>Bacteria</taxon>
        <taxon>Bacillati</taxon>
        <taxon>Bacillota</taxon>
        <taxon>Bacilli</taxon>
        <taxon>Bacillales</taxon>
        <taxon>Bacillaceae</taxon>
        <taxon>Lentibacillus</taxon>
    </lineage>
</organism>
<keyword evidence="4" id="KW-1003">Cell membrane</keyword>
<dbReference type="Proteomes" id="UP001501459">
    <property type="component" value="Unassembled WGS sequence"/>
</dbReference>
<sequence length="430" mass="47074">MDVLLAAVIFVVSYLFIMMEKINRAIVALAGGMLLLLTGVYDVNDVFFQYIDWNTIALLFSMMVLISITERTGLFSFIAVRLAQQVGGSPIPLMAGVCGLTALGSALLDNVTTVLILVPIVLKITKQLQLPVFPYLLAVIFSSNIGGTATLIGDPPNIMIGQAVEHFTFLSFVIHLAPVAVIMFMIMILMLVPMFRKKLQTKEANKKQLMEMDASLYLVHSPMLYQSITVLLMTLTGFVLHAFLHIDLTVVALCGAILLLLLTEKEIPTEQVFSRVEWVTLFFFVGLFALVGGLQEAGIIDELARGIVRWTDGDYVGTAILILWMSGLFSGIVDNIPFVAAMIPIIEEFESYGMVYLDPIWWALALGACLGGNATLIGASANVVVAGLAEGNGEKLSFLRFMLYGVPFVLLSLGVATLYLYVRYLIPYMG</sequence>
<evidence type="ECO:0000313" key="10">
    <source>
        <dbReference type="EMBL" id="GAA0442590.1"/>
    </source>
</evidence>
<evidence type="ECO:0000256" key="3">
    <source>
        <dbReference type="ARBA" id="ARBA00022448"/>
    </source>
</evidence>
<evidence type="ECO:0000256" key="7">
    <source>
        <dbReference type="ARBA" id="ARBA00023136"/>
    </source>
</evidence>
<dbReference type="RefSeq" id="WP_343752669.1">
    <property type="nucleotide sequence ID" value="NZ_BAAADM010000054.1"/>
</dbReference>
<keyword evidence="6 8" id="KW-1133">Transmembrane helix</keyword>
<dbReference type="Pfam" id="PF03600">
    <property type="entry name" value="CitMHS"/>
    <property type="match status" value="1"/>
</dbReference>
<evidence type="ECO:0000256" key="8">
    <source>
        <dbReference type="SAM" id="Phobius"/>
    </source>
</evidence>
<dbReference type="PANTHER" id="PTHR43568">
    <property type="entry name" value="P PROTEIN"/>
    <property type="match status" value="1"/>
</dbReference>
<comment type="similarity">
    <text evidence="2">Belongs to the CitM (TC 2.A.11) transporter family.</text>
</comment>
<evidence type="ECO:0000256" key="1">
    <source>
        <dbReference type="ARBA" id="ARBA00004651"/>
    </source>
</evidence>
<feature type="transmembrane region" description="Helical" evidence="8">
    <location>
        <begin position="275"/>
        <end position="295"/>
    </location>
</feature>
<feature type="transmembrane region" description="Helical" evidence="8">
    <location>
        <begin position="25"/>
        <end position="44"/>
    </location>
</feature>
<dbReference type="InterPro" id="IPR000802">
    <property type="entry name" value="Arsenical_pump_ArsB"/>
</dbReference>
<keyword evidence="3" id="KW-0813">Transport</keyword>
<evidence type="ECO:0000259" key="9">
    <source>
        <dbReference type="Pfam" id="PF03600"/>
    </source>
</evidence>
<feature type="transmembrane region" description="Helical" evidence="8">
    <location>
        <begin position="315"/>
        <end position="339"/>
    </location>
</feature>
<evidence type="ECO:0000313" key="11">
    <source>
        <dbReference type="Proteomes" id="UP001501459"/>
    </source>
</evidence>
<dbReference type="CDD" id="cd01116">
    <property type="entry name" value="P_permease"/>
    <property type="match status" value="1"/>
</dbReference>
<feature type="transmembrane region" description="Helical" evidence="8">
    <location>
        <begin position="401"/>
        <end position="422"/>
    </location>
</feature>
<evidence type="ECO:0000256" key="6">
    <source>
        <dbReference type="ARBA" id="ARBA00022989"/>
    </source>
</evidence>
<feature type="domain" description="Citrate transporter-like" evidence="9">
    <location>
        <begin position="14"/>
        <end position="367"/>
    </location>
</feature>
<keyword evidence="11" id="KW-1185">Reference proteome</keyword>
<feature type="transmembrane region" description="Helical" evidence="8">
    <location>
        <begin position="216"/>
        <end position="236"/>
    </location>
</feature>
<evidence type="ECO:0000256" key="2">
    <source>
        <dbReference type="ARBA" id="ARBA00009843"/>
    </source>
</evidence>
<keyword evidence="7 8" id="KW-0472">Membrane</keyword>
<proteinExistence type="inferred from homology"/>